<dbReference type="AlphaFoldDB" id="A0A3B0W461"/>
<keyword evidence="3" id="KW-0472">Membrane</keyword>
<keyword evidence="3" id="KW-0812">Transmembrane</keyword>
<dbReference type="InterPro" id="IPR009078">
    <property type="entry name" value="Ferritin-like_SF"/>
</dbReference>
<name>A0A3B0W461_9ZZZZ</name>
<dbReference type="NCBIfam" id="NF007186">
    <property type="entry name" value="PRK09614.1-5"/>
    <property type="match status" value="1"/>
</dbReference>
<proteinExistence type="inferred from homology"/>
<reference evidence="4" key="1">
    <citation type="submission" date="2018-06" db="EMBL/GenBank/DDBJ databases">
        <authorList>
            <person name="Zhirakovskaya E."/>
        </authorList>
    </citation>
    <scope>NUCLEOTIDE SEQUENCE</scope>
</reference>
<dbReference type="PANTHER" id="PTHR23409">
    <property type="entry name" value="RIBONUCLEOSIDE-DIPHOSPHATE REDUCTASE SMALL CHAIN"/>
    <property type="match status" value="1"/>
</dbReference>
<sequence>MLNNWEDPFAKFANKTDDTKISAADENNNNIINEQTLERTQTKQQASAPAQTSTAQSDTLDITPIPSHATAVAEETATYMPHAGDGIVTNEQLMSTAGAAPQVNPIIEDTNTLPAASTNLTGTGLEEIEMGARRIQVDDKKIINCRCDLNQLVPFKYDWAWQKYLDGCANHWMPQEINMTADLALWRDPNGLTDDERTVIKRNLGFFASADSLVANNLVLAVYKHITNPECRQYLLRQSFEEAVHTHAYQYCVESLGLDEGEIFNMYRELPSVARKAEWALPFTQHLADPNFHTGTPENDQKLLRELIAFYVVFEGIFFYVGFTQILSMGRRNKMTGVAEQFQYIMRDESMHMNFGIDVINQIKIENPHLWTAKFQQEMVELIRDAVEIETQYARDTMPRGILGLNAPMFEEYLQFIANRRCSQIGLPEQYTGATNPFPWMSEVLDLKKEKNFFETRVTEYQTGGALSWD</sequence>
<evidence type="ECO:0000313" key="4">
    <source>
        <dbReference type="EMBL" id="VAW50665.1"/>
    </source>
</evidence>
<dbReference type="InterPro" id="IPR033909">
    <property type="entry name" value="RNR_small"/>
</dbReference>
<dbReference type="SUPFAM" id="SSF47240">
    <property type="entry name" value="Ferritin-like"/>
    <property type="match status" value="1"/>
</dbReference>
<dbReference type="CDD" id="cd01049">
    <property type="entry name" value="RNRR2"/>
    <property type="match status" value="1"/>
</dbReference>
<protein>
    <submittedName>
        <fullName evidence="4">Ribonucleotide reductase of class Ia (Aerobic), beta subunit</fullName>
        <ecNumber evidence="4">1.17.4.1</ecNumber>
    </submittedName>
</protein>
<dbReference type="NCBIfam" id="NF005550">
    <property type="entry name" value="PRK07209.1"/>
    <property type="match status" value="1"/>
</dbReference>
<keyword evidence="4" id="KW-0560">Oxidoreductase</keyword>
<gene>
    <name evidence="4" type="ORF">MNBD_GAMMA05-2593</name>
</gene>
<feature type="region of interest" description="Disordered" evidence="2">
    <location>
        <begin position="38"/>
        <end position="64"/>
    </location>
</feature>
<dbReference type="PANTHER" id="PTHR23409:SF18">
    <property type="entry name" value="RIBONUCLEOSIDE-DIPHOSPHATE REDUCTASE SUBUNIT M2"/>
    <property type="match status" value="1"/>
</dbReference>
<comment type="similarity">
    <text evidence="1">Belongs to the ribonucleoside diphosphate reductase small chain family.</text>
</comment>
<dbReference type="Pfam" id="PF00268">
    <property type="entry name" value="Ribonuc_red_sm"/>
    <property type="match status" value="1"/>
</dbReference>
<keyword evidence="3" id="KW-1133">Transmembrane helix</keyword>
<feature type="transmembrane region" description="Helical" evidence="3">
    <location>
        <begin position="308"/>
        <end position="327"/>
    </location>
</feature>
<organism evidence="4">
    <name type="scientific">hydrothermal vent metagenome</name>
    <dbReference type="NCBI Taxonomy" id="652676"/>
    <lineage>
        <taxon>unclassified sequences</taxon>
        <taxon>metagenomes</taxon>
        <taxon>ecological metagenomes</taxon>
    </lineage>
</organism>
<dbReference type="GO" id="GO:0009263">
    <property type="term" value="P:deoxyribonucleotide biosynthetic process"/>
    <property type="evidence" value="ECO:0007669"/>
    <property type="project" value="InterPro"/>
</dbReference>
<evidence type="ECO:0000256" key="2">
    <source>
        <dbReference type="SAM" id="MobiDB-lite"/>
    </source>
</evidence>
<dbReference type="EC" id="1.17.4.1" evidence="4"/>
<dbReference type="EMBL" id="UOFE01000006">
    <property type="protein sequence ID" value="VAW50665.1"/>
    <property type="molecule type" value="Genomic_DNA"/>
</dbReference>
<evidence type="ECO:0000256" key="3">
    <source>
        <dbReference type="SAM" id="Phobius"/>
    </source>
</evidence>
<dbReference type="InterPro" id="IPR000358">
    <property type="entry name" value="RNR_small_fam"/>
</dbReference>
<accession>A0A3B0W461</accession>
<dbReference type="Gene3D" id="1.10.620.20">
    <property type="entry name" value="Ribonucleotide Reductase, subunit A"/>
    <property type="match status" value="1"/>
</dbReference>
<evidence type="ECO:0000256" key="1">
    <source>
        <dbReference type="ARBA" id="ARBA00009303"/>
    </source>
</evidence>
<dbReference type="InterPro" id="IPR012348">
    <property type="entry name" value="RNR-like"/>
</dbReference>
<dbReference type="GO" id="GO:0004748">
    <property type="term" value="F:ribonucleoside-diphosphate reductase activity, thioredoxin disulfide as acceptor"/>
    <property type="evidence" value="ECO:0007669"/>
    <property type="project" value="UniProtKB-EC"/>
</dbReference>
<feature type="compositionally biased region" description="Low complexity" evidence="2">
    <location>
        <begin position="42"/>
        <end position="59"/>
    </location>
</feature>